<evidence type="ECO:0000256" key="1">
    <source>
        <dbReference type="SAM" id="SignalP"/>
    </source>
</evidence>
<evidence type="ECO:0008006" key="3">
    <source>
        <dbReference type="Google" id="ProtNLM"/>
    </source>
</evidence>
<comment type="caution">
    <text evidence="2">The sequence shown here is derived from an EMBL/GenBank/DDBJ whole genome shotgun (WGS) entry which is preliminary data.</text>
</comment>
<name>A0A7V2AW15_UNCEI</name>
<feature type="signal peptide" evidence="1">
    <location>
        <begin position="1"/>
        <end position="25"/>
    </location>
</feature>
<reference evidence="2" key="1">
    <citation type="journal article" date="2020" name="mSystems">
        <title>Genome- and Community-Level Interaction Insights into Carbon Utilization and Element Cycling Functions of Hydrothermarchaeota in Hydrothermal Sediment.</title>
        <authorList>
            <person name="Zhou Z."/>
            <person name="Liu Y."/>
            <person name="Xu W."/>
            <person name="Pan J."/>
            <person name="Luo Z.H."/>
            <person name="Li M."/>
        </authorList>
    </citation>
    <scope>NUCLEOTIDE SEQUENCE [LARGE SCALE GENOMIC DNA]</scope>
    <source>
        <strain evidence="2">SpSt-1233</strain>
    </source>
</reference>
<dbReference type="AlphaFoldDB" id="A0A7V2AW15"/>
<organism evidence="2">
    <name type="scientific">Eiseniibacteriota bacterium</name>
    <dbReference type="NCBI Taxonomy" id="2212470"/>
    <lineage>
        <taxon>Bacteria</taxon>
        <taxon>Candidatus Eiseniibacteriota</taxon>
    </lineage>
</organism>
<sequence length="158" mass="17072">MTVKRTFAVLIALCLVFAAAAPAGAATFGFRVRGGFEHIGYGDFNDWADNVNDTVFPEAGITEKIYNLTWIPAFQAELVRGIVPNVELAIGAGVMRGKSELNISYGGAAGFEYEHAVTAFPFTATVYVNPPLPVMKPFVYAGAGAYLTKLKFEQYLYG</sequence>
<evidence type="ECO:0000313" key="2">
    <source>
        <dbReference type="EMBL" id="HER44307.1"/>
    </source>
</evidence>
<proteinExistence type="predicted"/>
<feature type="chain" id="PRO_5030723511" description="Outer membrane protein beta-barrel domain-containing protein" evidence="1">
    <location>
        <begin position="26"/>
        <end position="158"/>
    </location>
</feature>
<dbReference type="Proteomes" id="UP000886069">
    <property type="component" value="Unassembled WGS sequence"/>
</dbReference>
<keyword evidence="1" id="KW-0732">Signal</keyword>
<protein>
    <recommendedName>
        <fullName evidence="3">Outer membrane protein beta-barrel domain-containing protein</fullName>
    </recommendedName>
</protein>
<dbReference type="EMBL" id="DSEC01000549">
    <property type="protein sequence ID" value="HER44307.1"/>
    <property type="molecule type" value="Genomic_DNA"/>
</dbReference>
<feature type="non-terminal residue" evidence="2">
    <location>
        <position position="158"/>
    </location>
</feature>
<gene>
    <name evidence="2" type="ORF">ENO08_07600</name>
</gene>
<accession>A0A7V2AW15</accession>